<feature type="binding site" evidence="9">
    <location>
        <begin position="490"/>
        <end position="497"/>
    </location>
    <ligand>
        <name>ATP</name>
        <dbReference type="ChEBI" id="CHEBI:30616"/>
    </ligand>
</feature>
<evidence type="ECO:0000256" key="9">
    <source>
        <dbReference type="PROSITE-ProRule" id="PRU00289"/>
    </source>
</evidence>
<dbReference type="Gene3D" id="3.40.50.300">
    <property type="entry name" value="P-loop containing nucleotide triphosphate hydrolases"/>
    <property type="match status" value="4"/>
</dbReference>
<dbReference type="PANTHER" id="PTHR22683:SF1">
    <property type="entry name" value="TYPE VII SECRETION SYSTEM PROTEIN ESSC"/>
    <property type="match status" value="1"/>
</dbReference>
<evidence type="ECO:0000256" key="10">
    <source>
        <dbReference type="SAM" id="MobiDB-lite"/>
    </source>
</evidence>
<evidence type="ECO:0000259" key="12">
    <source>
        <dbReference type="PROSITE" id="PS50901"/>
    </source>
</evidence>
<evidence type="ECO:0000256" key="1">
    <source>
        <dbReference type="ARBA" id="ARBA00004651"/>
    </source>
</evidence>
<dbReference type="InterPro" id="IPR002543">
    <property type="entry name" value="FtsK_dom"/>
</dbReference>
<dbReference type="SMART" id="SM00382">
    <property type="entry name" value="AAA"/>
    <property type="match status" value="3"/>
</dbReference>
<keyword evidence="2" id="KW-1003">Cell membrane</keyword>
<comment type="caution">
    <text evidence="13">The sequence shown here is derived from an EMBL/GenBank/DDBJ whole genome shotgun (WGS) entry which is preliminary data.</text>
</comment>
<dbReference type="NCBIfam" id="TIGR03925">
    <property type="entry name" value="T7SS_EccC_b"/>
    <property type="match status" value="1"/>
</dbReference>
<feature type="domain" description="FtsK" evidence="12">
    <location>
        <begin position="467"/>
        <end position="667"/>
    </location>
</feature>
<dbReference type="InterPro" id="IPR050206">
    <property type="entry name" value="FtsK/SpoIIIE/SftA"/>
</dbReference>
<organism evidence="13 14">
    <name type="scientific">Parenemella sanctibonifatiensis</name>
    <dbReference type="NCBI Taxonomy" id="2016505"/>
    <lineage>
        <taxon>Bacteria</taxon>
        <taxon>Bacillati</taxon>
        <taxon>Actinomycetota</taxon>
        <taxon>Actinomycetes</taxon>
        <taxon>Propionibacteriales</taxon>
        <taxon>Propionibacteriaceae</taxon>
        <taxon>Parenemella</taxon>
    </lineage>
</organism>
<feature type="transmembrane region" description="Helical" evidence="11">
    <location>
        <begin position="72"/>
        <end position="90"/>
    </location>
</feature>
<keyword evidence="14" id="KW-1185">Reference proteome</keyword>
<evidence type="ECO:0000256" key="2">
    <source>
        <dbReference type="ARBA" id="ARBA00022475"/>
    </source>
</evidence>
<keyword evidence="8 11" id="KW-0472">Membrane</keyword>
<accession>A0A255EMG0</accession>
<dbReference type="PANTHER" id="PTHR22683">
    <property type="entry name" value="SPORULATION PROTEIN RELATED"/>
    <property type="match status" value="1"/>
</dbReference>
<evidence type="ECO:0000256" key="4">
    <source>
        <dbReference type="ARBA" id="ARBA00022737"/>
    </source>
</evidence>
<feature type="domain" description="FtsK" evidence="12">
    <location>
        <begin position="863"/>
        <end position="1055"/>
    </location>
</feature>
<reference evidence="13 14" key="1">
    <citation type="submission" date="2017-07" db="EMBL/GenBank/DDBJ databases">
        <title>Draft whole genome sequences of clinical Proprionibacteriaceae strains.</title>
        <authorList>
            <person name="Bernier A.-M."/>
            <person name="Bernard K."/>
            <person name="Domingo M.-C."/>
        </authorList>
    </citation>
    <scope>NUCLEOTIDE SEQUENCE [LARGE SCALE GENOMIC DNA]</scope>
    <source>
        <strain evidence="13 14">NML 150081</strain>
    </source>
</reference>
<dbReference type="InterPro" id="IPR027417">
    <property type="entry name" value="P-loop_NTPase"/>
</dbReference>
<comment type="subcellular location">
    <subcellularLocation>
        <location evidence="1">Cell membrane</location>
        <topology evidence="1">Multi-pass membrane protein</topology>
    </subcellularLocation>
</comment>
<evidence type="ECO:0000256" key="11">
    <source>
        <dbReference type="SAM" id="Phobius"/>
    </source>
</evidence>
<dbReference type="EMBL" id="NMVJ01000001">
    <property type="protein sequence ID" value="OYN92739.1"/>
    <property type="molecule type" value="Genomic_DNA"/>
</dbReference>
<dbReference type="GO" id="GO:0005886">
    <property type="term" value="C:plasma membrane"/>
    <property type="evidence" value="ECO:0007669"/>
    <property type="project" value="UniProtKB-SubCell"/>
</dbReference>
<evidence type="ECO:0000256" key="8">
    <source>
        <dbReference type="ARBA" id="ARBA00023136"/>
    </source>
</evidence>
<feature type="region of interest" description="Disordered" evidence="10">
    <location>
        <begin position="706"/>
        <end position="732"/>
    </location>
</feature>
<keyword evidence="3 11" id="KW-0812">Transmembrane</keyword>
<feature type="region of interest" description="Disordered" evidence="10">
    <location>
        <begin position="1"/>
        <end position="32"/>
    </location>
</feature>
<dbReference type="RefSeq" id="WP_094452869.1">
    <property type="nucleotide sequence ID" value="NZ_NMVJ01000001.1"/>
</dbReference>
<feature type="binding site" evidence="9">
    <location>
        <begin position="881"/>
        <end position="888"/>
    </location>
    <ligand>
        <name>ATP</name>
        <dbReference type="ChEBI" id="CHEBI:30616"/>
    </ligand>
</feature>
<dbReference type="Pfam" id="PF01580">
    <property type="entry name" value="FtsK_SpoIIIE"/>
    <property type="match status" value="3"/>
</dbReference>
<dbReference type="InterPro" id="IPR023837">
    <property type="entry name" value="EccCb-like_Actinobacteria"/>
</dbReference>
<feature type="region of interest" description="Disordered" evidence="10">
    <location>
        <begin position="753"/>
        <end position="788"/>
    </location>
</feature>
<name>A0A255EMG0_9ACTN</name>
<dbReference type="OrthoDB" id="9807790at2"/>
<feature type="compositionally biased region" description="Basic and acidic residues" evidence="10">
    <location>
        <begin position="758"/>
        <end position="771"/>
    </location>
</feature>
<keyword evidence="4" id="KW-0677">Repeat</keyword>
<dbReference type="InterPro" id="IPR003593">
    <property type="entry name" value="AAA+_ATPase"/>
</dbReference>
<dbReference type="SUPFAM" id="SSF52540">
    <property type="entry name" value="P-loop containing nucleoside triphosphate hydrolases"/>
    <property type="match status" value="3"/>
</dbReference>
<dbReference type="Proteomes" id="UP000216300">
    <property type="component" value="Unassembled WGS sequence"/>
</dbReference>
<proteinExistence type="predicted"/>
<evidence type="ECO:0000313" key="14">
    <source>
        <dbReference type="Proteomes" id="UP000216300"/>
    </source>
</evidence>
<dbReference type="InterPro" id="IPR023836">
    <property type="entry name" value="EccCa-like_Actinobacteria"/>
</dbReference>
<keyword evidence="6 9" id="KW-0067">ATP-binding</keyword>
<protein>
    <submittedName>
        <fullName evidence="13">Type VII secretion protein EccC</fullName>
    </submittedName>
</protein>
<feature type="binding site" evidence="9">
    <location>
        <begin position="1169"/>
        <end position="1176"/>
    </location>
    <ligand>
        <name>ATP</name>
        <dbReference type="ChEBI" id="CHEBI:30616"/>
    </ligand>
</feature>
<keyword evidence="5 9" id="KW-0547">Nucleotide-binding</keyword>
<evidence type="ECO:0000256" key="6">
    <source>
        <dbReference type="ARBA" id="ARBA00022840"/>
    </source>
</evidence>
<dbReference type="GO" id="GO:0005524">
    <property type="term" value="F:ATP binding"/>
    <property type="evidence" value="ECO:0007669"/>
    <property type="project" value="UniProtKB-UniRule"/>
</dbReference>
<evidence type="ECO:0000313" key="13">
    <source>
        <dbReference type="EMBL" id="OYN92739.1"/>
    </source>
</evidence>
<evidence type="ECO:0000256" key="7">
    <source>
        <dbReference type="ARBA" id="ARBA00022989"/>
    </source>
</evidence>
<sequence>MGVAIFNRSKRSTPPPMPRGDLLLESPPEIPPPAPSRGFKAVLQFLPMVAGAGAMSMMMMSGAMGGAGGTGILRGVMGAMMGISMIGMMLTQTGRQNDDQAQELDANRRDYFRYLGQTRRKMRQAADAQRKAVAWRHPAPDTLWSIVGGRRMWERRADADDFASVRISVGPQQFAQRITPPESKPVEDLEPLTTGALRRFIRTHRTVPSVPLALSLKGFRHVMLIGDNDAGRGLAYAMACQAAAWHAPNDLRILVCASAQQRDKWEWAKWLPHLQHPIRRDGAGPVRMFATDPQDMAQLMDGAAAEMDGTTASHIILLVDGVDGINADALSTPNTTVTTIEVSNLRERPRRLDPGLAVLEVDEESIVLHRRQSSGQLARTPLGKPDSVPMVYAEMLSRGLAPYKLPVVSAGDDDAAEGEEEVVFEPPKDYPAMLGTGDPLTLDVRQTWRLRPLHQRLRIPFGTGEDGRPVELDIKEAALGGMGPHGLCIGATGSGKSEFLRTLVLGLAMTHSSEQLNYVLVDFKGGATFLGLDSLPHTSAVITNLEGELTLVDRMQDAIAGEMERRMEVLRAAGNFKNREDYDEARRNGQDLPPMPSLFVVVDEFSELLAARPEFIELFIQIGRIGRSIGVHLLLASQRLEEGKLRGLDTFLSYRIALRTFSPSESRVVIGVPDAYELPTPPGNGYLKFDTVSMVRFKAAYVSGPWHGSTSSPTEGDQPDFADPTSLEPGKKTWVPPVLEFGTEFVPAVLPPEPELAAPRDEDPDDVRPEPAEVEVEVERDDGGEDDEEETLLSIAVGRMVGQGWPAHQVWLPPLDDPPTMDQLVRSELVVHPKRGLTTADERLHGRLTGPVALVDRPRQQRRDPMWLDYAGSGGNVAIVGGPQAGKSTGLRAAIAGLSLLHTPEEVGFYCLDFGGGTLMGMRNLPHMGSVASRLEVDRVRRTVAELSSLLQQREMAFAQLGIDGMASYRRGRREGTIEKDRFPTDVFLVVDNWMTLRQEFESQEAPITNLAARGLGFGIHVMGSANKWSEFRVAIRDLLQSRVELKLGDPFESEIDRKVAALVPGGRPGRGLSNDKLHMLTGLPRIDGVEDAETLSDGVKDMCKRMTEAWPGKKAAEVRMLPDNLPFGALPKISHDGQNRSIPWAIDELELAPVEFDPTVDPTLAIFGGPESGKSTILRTLLNGIVTRYTPDEAKIVLLDYRRALLGAVETDHMLGYAASSAAGTKLAQDAAASMKKRLPGSDVTQQQLRDRSWWKGPELFVVVDDYELVATTTGNAMQPFGELVSQARDIGLHIIIARAFGGAGRSTFSDPVVTRMKDAVNPALLMSGNKDEGPLWRDEKGQPLPTGRGVLVTRAGKVLVQAANLPPKES</sequence>
<evidence type="ECO:0000256" key="5">
    <source>
        <dbReference type="ARBA" id="ARBA00022741"/>
    </source>
</evidence>
<keyword evidence="7 11" id="KW-1133">Transmembrane helix</keyword>
<evidence type="ECO:0000256" key="3">
    <source>
        <dbReference type="ARBA" id="ARBA00022692"/>
    </source>
</evidence>
<feature type="domain" description="FtsK" evidence="12">
    <location>
        <begin position="1152"/>
        <end position="1335"/>
    </location>
</feature>
<feature type="compositionally biased region" description="Acidic residues" evidence="10">
    <location>
        <begin position="772"/>
        <end position="788"/>
    </location>
</feature>
<dbReference type="NCBIfam" id="TIGR03924">
    <property type="entry name" value="T7SS_EccC_a"/>
    <property type="match status" value="1"/>
</dbReference>
<dbReference type="PROSITE" id="PS50901">
    <property type="entry name" value="FTSK"/>
    <property type="match status" value="3"/>
</dbReference>
<gene>
    <name evidence="13" type="ORF">CGZ91_04565</name>
</gene>
<dbReference type="GO" id="GO:0003677">
    <property type="term" value="F:DNA binding"/>
    <property type="evidence" value="ECO:0007669"/>
    <property type="project" value="InterPro"/>
</dbReference>